<sequence length="147" mass="16321">MPQDDTPPPPYSNVSYPTKDGNPPPTYDGETNNAFPPNPSFTPIPIGPAVGIVRTDPQPMNISLRTSIFGPLPVETDCKFCNAHIVTQIKRTPGTLPFFLMGVCFILGFFFLFPFCLCFVPFCIEPCLDVVHSCPSCKKEMGRFKRM</sequence>
<organism evidence="1 2">
    <name type="scientific">Rhabditophanes sp. KR3021</name>
    <dbReference type="NCBI Taxonomy" id="114890"/>
    <lineage>
        <taxon>Eukaryota</taxon>
        <taxon>Metazoa</taxon>
        <taxon>Ecdysozoa</taxon>
        <taxon>Nematoda</taxon>
        <taxon>Chromadorea</taxon>
        <taxon>Rhabditida</taxon>
        <taxon>Tylenchina</taxon>
        <taxon>Panagrolaimomorpha</taxon>
        <taxon>Strongyloidoidea</taxon>
        <taxon>Alloionematidae</taxon>
        <taxon>Rhabditophanes</taxon>
    </lineage>
</organism>
<dbReference type="WBParaSite" id="RSKR_0000316200.1">
    <property type="protein sequence ID" value="RSKR_0000316200.1"/>
    <property type="gene ID" value="RSKR_0000316200"/>
</dbReference>
<protein>
    <submittedName>
        <fullName evidence="2">LITAF domain-containing protein</fullName>
    </submittedName>
</protein>
<evidence type="ECO:0000313" key="1">
    <source>
        <dbReference type="Proteomes" id="UP000095286"/>
    </source>
</evidence>
<dbReference type="Proteomes" id="UP000095286">
    <property type="component" value="Unplaced"/>
</dbReference>
<name>A0AC35TQW6_9BILA</name>
<evidence type="ECO:0000313" key="2">
    <source>
        <dbReference type="WBParaSite" id="RSKR_0000316200.1"/>
    </source>
</evidence>
<accession>A0AC35TQW6</accession>
<reference evidence="2" key="1">
    <citation type="submission" date="2016-11" db="UniProtKB">
        <authorList>
            <consortium name="WormBaseParasite"/>
        </authorList>
    </citation>
    <scope>IDENTIFICATION</scope>
    <source>
        <strain evidence="2">KR3021</strain>
    </source>
</reference>
<proteinExistence type="predicted"/>